<evidence type="ECO:0000256" key="2">
    <source>
        <dbReference type="SAM" id="Phobius"/>
    </source>
</evidence>
<feature type="region of interest" description="Disordered" evidence="1">
    <location>
        <begin position="1002"/>
        <end position="1029"/>
    </location>
</feature>
<evidence type="ECO:0008006" key="5">
    <source>
        <dbReference type="Google" id="ProtNLM"/>
    </source>
</evidence>
<organism evidence="3 4">
    <name type="scientific">Bondarzewia mesenterica</name>
    <dbReference type="NCBI Taxonomy" id="1095465"/>
    <lineage>
        <taxon>Eukaryota</taxon>
        <taxon>Fungi</taxon>
        <taxon>Dikarya</taxon>
        <taxon>Basidiomycota</taxon>
        <taxon>Agaricomycotina</taxon>
        <taxon>Agaricomycetes</taxon>
        <taxon>Russulales</taxon>
        <taxon>Bondarzewiaceae</taxon>
        <taxon>Bondarzewia</taxon>
    </lineage>
</organism>
<dbReference type="AlphaFoldDB" id="A0A4S4M139"/>
<keyword evidence="2" id="KW-1133">Transmembrane helix</keyword>
<feature type="transmembrane region" description="Helical" evidence="2">
    <location>
        <begin position="12"/>
        <end position="37"/>
    </location>
</feature>
<evidence type="ECO:0000256" key="1">
    <source>
        <dbReference type="SAM" id="MobiDB-lite"/>
    </source>
</evidence>
<evidence type="ECO:0000313" key="4">
    <source>
        <dbReference type="Proteomes" id="UP000310158"/>
    </source>
</evidence>
<feature type="transmembrane region" description="Helical" evidence="2">
    <location>
        <begin position="159"/>
        <end position="180"/>
    </location>
</feature>
<reference evidence="3 4" key="1">
    <citation type="submission" date="2019-02" db="EMBL/GenBank/DDBJ databases">
        <title>Genome sequencing of the rare red list fungi Bondarzewia mesenterica.</title>
        <authorList>
            <person name="Buettner E."/>
            <person name="Kellner H."/>
        </authorList>
    </citation>
    <scope>NUCLEOTIDE SEQUENCE [LARGE SCALE GENOMIC DNA]</scope>
    <source>
        <strain evidence="3 4">DSM 108281</strain>
    </source>
</reference>
<keyword evidence="2" id="KW-0812">Transmembrane</keyword>
<accession>A0A4S4M139</accession>
<comment type="caution">
    <text evidence="3">The sequence shown here is derived from an EMBL/GenBank/DDBJ whole genome shotgun (WGS) entry which is preliminary data.</text>
</comment>
<dbReference type="EMBL" id="SGPL01000069">
    <property type="protein sequence ID" value="THH18662.1"/>
    <property type="molecule type" value="Genomic_DNA"/>
</dbReference>
<dbReference type="Proteomes" id="UP000310158">
    <property type="component" value="Unassembled WGS sequence"/>
</dbReference>
<gene>
    <name evidence="3" type="ORF">EW146_g2375</name>
</gene>
<sequence>MSQSTASTNDQLSLFTTVILLYLALLVFLMTAGWMVLFPEAVWPCKKAKKAGLCTLVLPAIHCKNPAPSAGLLDALASLHSAHVTRLGDRATRIPCWLRSLLTWRRGLNQRKSQALRSLILPAHYCLPPAFSPSLPDTATMIIQSLMAYVQAAHGPLTLGLYVFLSAAAIMVGMILKWVWACVEMLGDTLACFLMMYPELVSGMSDRTGWLVVWPQVITAEGLAHCKSSTMIFLPTIHWDTKEAASRIFPAISFTLTRIVQSSVSYALAAHGPSMLVVQYTLDCVGELQRVVLDCMRTWIWIETPICHDDVCAESSAYDMDTDCCGSVSIDDSISSIDDWNDDSSYGSSTDDSDSVFFLASKALSLTKFLLGGMGLLGPMARFYTQSSFCPNGSLSHELSDSRDGSTYPDGSILHDVSLSANGSLLHDVSILHKGFQVSSDADEEDSIDSDVPSAVDDSLPSIISISKHDSFNFSIDISHRTDDTSIANDASKSMSIDVQGLDDTFAKFYDQQGHHDLVPPRLEDGCGDASRLTPYGFITRAHVAETIRDIMESDRDTDEDAQNGGVDADQESFGLESMATGGDDEDPLSDVLHMVTTSPSTPFLINPYPAGIEFNWTRLTPTRSKLTFPASIVPVQEPVLTAAAEVSAWEDDSSDESDYDDDHVDGASLGRRSTAASFAMRNLSTLSLSAIFEDDVDDIIPVEVWTGDERSLPASEGEDEYLLTVIPSILVTSPSTPSLPNPFPRDDDLDWALLPPVETGVRESMVFTLKVAQWAEVSQHEADDEENEMVVVVKEEMRMDEESLRMLQHSGTVAVRNQSAISLNLTSEGEEENGDYSGVTSADAPSNEQFDCAPSSLSSMNSFHCFSDLWSLPSNLDADHTPSIIITSPSTPSVAPSVSVHADCSRLSADISDYFWASISEAYSDEDGEEVDDEEEEAKRIDEDSLWMMHHSGSFAARNRSAVSLVATAEEDIVEVGRSLARRRPLASFTAWNRSAVSFDTISEDEKEREDASDSTSTDTPATSFTDEKWETFPMPLGSMRSLHFSRGLSFLAWSPSIEEVDTVPSVIVTAPSTPSIVCSNAAPTDRGCLSADVSDRLCGYDLEAQCGACKRSLREWAKAVRRAFCHFFAFVGGFAHGVFS</sequence>
<evidence type="ECO:0000313" key="3">
    <source>
        <dbReference type="EMBL" id="THH18662.1"/>
    </source>
</evidence>
<keyword evidence="2" id="KW-0472">Membrane</keyword>
<proteinExistence type="predicted"/>
<keyword evidence="4" id="KW-1185">Reference proteome</keyword>
<feature type="compositionally biased region" description="Low complexity" evidence="1">
    <location>
        <begin position="1015"/>
        <end position="1026"/>
    </location>
</feature>
<name>A0A4S4M139_9AGAM</name>
<protein>
    <recommendedName>
        <fullName evidence="5">Transmembrane protein</fullName>
    </recommendedName>
</protein>